<sequence length="41" mass="4661">MAFVNVKTKMSFLVFKNLILVESLFVKIRSLLAITDLMGTQ</sequence>
<name>A0ACA8E2C4_9GAMM</name>
<reference evidence="1" key="1">
    <citation type="submission" date="2015-03" db="EMBL/GenBank/DDBJ databases">
        <authorList>
            <person name="Xie B.-B."/>
            <person name="Rong J.-C."/>
            <person name="Qin Q.-L."/>
            <person name="Zhang Y.-Z."/>
        </authorList>
    </citation>
    <scope>NUCLEOTIDE SEQUENCE</scope>
    <source>
        <strain evidence="1">DSM 14585</strain>
    </source>
</reference>
<evidence type="ECO:0000313" key="1">
    <source>
        <dbReference type="EMBL" id="ATC84311.1"/>
    </source>
</evidence>
<dbReference type="Proteomes" id="UP000217277">
    <property type="component" value="Chromosome II"/>
</dbReference>
<gene>
    <name evidence="1" type="ORF">PAGA_b0386</name>
</gene>
<evidence type="ECO:0000313" key="2">
    <source>
        <dbReference type="Proteomes" id="UP000217277"/>
    </source>
</evidence>
<organism evidence="1 2">
    <name type="scientific">Pseudoalteromonas agarivorans DSM 14585</name>
    <dbReference type="NCBI Taxonomy" id="1312369"/>
    <lineage>
        <taxon>Bacteria</taxon>
        <taxon>Pseudomonadati</taxon>
        <taxon>Pseudomonadota</taxon>
        <taxon>Gammaproteobacteria</taxon>
        <taxon>Alteromonadales</taxon>
        <taxon>Pseudoalteromonadaceae</taxon>
        <taxon>Pseudoalteromonas</taxon>
    </lineage>
</organism>
<proteinExistence type="predicted"/>
<dbReference type="EMBL" id="CP011012">
    <property type="protein sequence ID" value="ATC84311.1"/>
    <property type="molecule type" value="Genomic_DNA"/>
</dbReference>
<keyword evidence="2" id="KW-1185">Reference proteome</keyword>
<protein>
    <submittedName>
        <fullName evidence="1">Uncharacterized protein</fullName>
    </submittedName>
</protein>
<accession>A0ACA8E2C4</accession>